<sequence length="216" mass="23723">MRQLGRPPAIDLAMARIVESVLKKRGFRTKDADASTGGKDFLERILELIRATGFTVAIFSDKTRPTALANIMLELGFAAMCGKPLLIVKSAKARAPSDFSRTDWISYDGTDERRFRSKLNQGLDAIESLTEYEDTLLSVALSAQAMDCAVAFERANKGFLLSGEANFIEAAKLIHNRLREAQGSSGIADVERLAHEVEAFVLQAQKSGSGKRRRSK</sequence>
<comment type="caution">
    <text evidence="1">The sequence shown here is derived from an EMBL/GenBank/DDBJ whole genome shotgun (WGS) entry which is preliminary data.</text>
</comment>
<keyword evidence="2" id="KW-1185">Reference proteome</keyword>
<protein>
    <submittedName>
        <fullName evidence="1">Uncharacterized protein</fullName>
    </submittedName>
</protein>
<proteinExistence type="predicted"/>
<organism evidence="1 2">
    <name type="scientific">Methylocystis hirsuta</name>
    <dbReference type="NCBI Taxonomy" id="369798"/>
    <lineage>
        <taxon>Bacteria</taxon>
        <taxon>Pseudomonadati</taxon>
        <taxon>Pseudomonadota</taxon>
        <taxon>Alphaproteobacteria</taxon>
        <taxon>Hyphomicrobiales</taxon>
        <taxon>Methylocystaceae</taxon>
        <taxon>Methylocystis</taxon>
    </lineage>
</organism>
<dbReference type="Proteomes" id="UP000268623">
    <property type="component" value="Unassembled WGS sequence"/>
</dbReference>
<evidence type="ECO:0000313" key="2">
    <source>
        <dbReference type="Proteomes" id="UP000268623"/>
    </source>
</evidence>
<dbReference type="AlphaFoldDB" id="A0A3M9XT90"/>
<reference evidence="1 2" key="1">
    <citation type="submission" date="2018-08" db="EMBL/GenBank/DDBJ databases">
        <title>Genome sequence of Methylocystis hirsuta CSC1, a methanotroph able to accumulate PHAs.</title>
        <authorList>
            <person name="Bordel S."/>
            <person name="Rodriguez E."/>
            <person name="Gancedo J."/>
            <person name="Munoz R."/>
        </authorList>
    </citation>
    <scope>NUCLEOTIDE SEQUENCE [LARGE SCALE GENOMIC DNA]</scope>
    <source>
        <strain evidence="1 2">CSC1</strain>
    </source>
</reference>
<accession>A0A3M9XT90</accession>
<dbReference type="EMBL" id="QWDD01000001">
    <property type="protein sequence ID" value="RNJ51234.1"/>
    <property type="molecule type" value="Genomic_DNA"/>
</dbReference>
<name>A0A3M9XT90_9HYPH</name>
<evidence type="ECO:0000313" key="1">
    <source>
        <dbReference type="EMBL" id="RNJ51234.1"/>
    </source>
</evidence>
<gene>
    <name evidence="1" type="ORF">D1O30_18160</name>
</gene>